<name>A0A0M4D8Y6_9BACT</name>
<proteinExistence type="predicted"/>
<dbReference type="EMBL" id="CP010802">
    <property type="protein sequence ID" value="ALC16292.1"/>
    <property type="molecule type" value="Genomic_DNA"/>
</dbReference>
<evidence type="ECO:0000256" key="2">
    <source>
        <dbReference type="SAM" id="SignalP"/>
    </source>
</evidence>
<dbReference type="RefSeq" id="WP_053550413.1">
    <property type="nucleotide sequence ID" value="NZ_CP010802.1"/>
</dbReference>
<keyword evidence="4" id="KW-1185">Reference proteome</keyword>
<keyword evidence="1" id="KW-0175">Coiled coil</keyword>
<organism evidence="3 4">
    <name type="scientific">Desulfuromonas soudanensis</name>
    <dbReference type="NCBI Taxonomy" id="1603606"/>
    <lineage>
        <taxon>Bacteria</taxon>
        <taxon>Pseudomonadati</taxon>
        <taxon>Thermodesulfobacteriota</taxon>
        <taxon>Desulfuromonadia</taxon>
        <taxon>Desulfuromonadales</taxon>
        <taxon>Desulfuromonadaceae</taxon>
        <taxon>Desulfuromonas</taxon>
    </lineage>
</organism>
<dbReference type="AlphaFoldDB" id="A0A0M4D8Y6"/>
<evidence type="ECO:0000313" key="4">
    <source>
        <dbReference type="Proteomes" id="UP000057158"/>
    </source>
</evidence>
<evidence type="ECO:0000256" key="1">
    <source>
        <dbReference type="SAM" id="Coils"/>
    </source>
</evidence>
<feature type="chain" id="PRO_5005792024" evidence="2">
    <location>
        <begin position="23"/>
        <end position="159"/>
    </location>
</feature>
<feature type="coiled-coil region" evidence="1">
    <location>
        <begin position="58"/>
        <end position="85"/>
    </location>
</feature>
<dbReference type="PATRIC" id="fig|1603606.3.peg.1646"/>
<accession>A0A0M4D8Y6</accession>
<protein>
    <submittedName>
        <fullName evidence="3">Uncharacterized protein</fullName>
    </submittedName>
</protein>
<dbReference type="OrthoDB" id="5365718at2"/>
<sequence>MNTTRNFWLVGMLVFAAMSVGSGVKTGFASSHQDGETTATEVKEKAVETYDTLKDYTLEQRDEALAAAEKKLKKLDLRIDEMQKSLDDRWQEMSEATRKKTQETLVELRKEREEVAEWYGGMRHSSAGAWEEVKKGFADSYDRLERAFKKAKKKFESEK</sequence>
<dbReference type="STRING" id="1603606.DSOUD_1513"/>
<gene>
    <name evidence="3" type="ORF">DSOUD_1513</name>
</gene>
<evidence type="ECO:0000313" key="3">
    <source>
        <dbReference type="EMBL" id="ALC16292.1"/>
    </source>
</evidence>
<keyword evidence="2" id="KW-0732">Signal</keyword>
<dbReference type="Proteomes" id="UP000057158">
    <property type="component" value="Chromosome"/>
</dbReference>
<feature type="signal peptide" evidence="2">
    <location>
        <begin position="1"/>
        <end position="22"/>
    </location>
</feature>
<dbReference type="KEGG" id="des:DSOUD_1513"/>
<reference evidence="3 4" key="1">
    <citation type="submission" date="2015-07" db="EMBL/GenBank/DDBJ databases">
        <title>Isolation and Genomic Characterization of a Novel Halophilic Metal-Reducing Deltaproteobacterium from the Deep Subsurface.</title>
        <authorList>
            <person name="Badalamenti J.P."/>
            <person name="Summers Z.M."/>
            <person name="Gralnick J.A."/>
            <person name="Bond D.R."/>
        </authorList>
    </citation>
    <scope>NUCLEOTIDE SEQUENCE [LARGE SCALE GENOMIC DNA]</scope>
    <source>
        <strain evidence="3 4">WTL</strain>
    </source>
</reference>